<dbReference type="AlphaFoldDB" id="A0A411YEG6"/>
<dbReference type="PANTHER" id="PTHR43027">
    <property type="entry name" value="DOXORUBICIN RESISTANCE ABC TRANSPORTER PERMEASE PROTEIN DRRC-RELATED"/>
    <property type="match status" value="1"/>
</dbReference>
<accession>A0A411YEG6</accession>
<dbReference type="InterPro" id="IPR013525">
    <property type="entry name" value="ABC2_TM"/>
</dbReference>
<dbReference type="OrthoDB" id="3217868at2"/>
<gene>
    <name evidence="7" type="ORF">ER308_08525</name>
</gene>
<comment type="subcellular location">
    <subcellularLocation>
        <location evidence="5">Cell membrane</location>
        <topology evidence="5">Multi-pass membrane protein</topology>
    </subcellularLocation>
    <subcellularLocation>
        <location evidence="1">Membrane</location>
        <topology evidence="1">Multi-pass membrane protein</topology>
    </subcellularLocation>
</comment>
<keyword evidence="2 5" id="KW-0812">Transmembrane</keyword>
<evidence type="ECO:0000313" key="8">
    <source>
        <dbReference type="Proteomes" id="UP000291469"/>
    </source>
</evidence>
<evidence type="ECO:0000256" key="5">
    <source>
        <dbReference type="RuleBase" id="RU361157"/>
    </source>
</evidence>
<sequence length="247" mass="25751">MSRLTKLTAIEFTLFRRDIASIVLPFALPLALLVGFGSAPDLREADPDLGGYSAFEVFILPIALVLVLAMMAISVFPVTLSTYRERGVLRRLATTPANPLSVLLAQLIVHVGVVVVSLGLTATIAGAVFGVSAPQHIGGVVAVLGLGMLALYALGVAIAAVAPKASAATAYGLGLFFPQLFLGGLMVPAELLPDVLARIGEFTPVGATMHGLQDAWTGAGVNAWHLAVLAVWTVATVAIATLRFRWD</sequence>
<keyword evidence="4 5" id="KW-0472">Membrane</keyword>
<dbReference type="KEGG" id="erz:ER308_08525"/>
<keyword evidence="8" id="KW-1185">Reference proteome</keyword>
<keyword evidence="5" id="KW-1003">Cell membrane</keyword>
<evidence type="ECO:0000256" key="1">
    <source>
        <dbReference type="ARBA" id="ARBA00004141"/>
    </source>
</evidence>
<keyword evidence="5" id="KW-0813">Transport</keyword>
<dbReference type="RefSeq" id="WP_131154588.1">
    <property type="nucleotide sequence ID" value="NZ_CP036402.1"/>
</dbReference>
<dbReference type="GO" id="GO:0140359">
    <property type="term" value="F:ABC-type transporter activity"/>
    <property type="evidence" value="ECO:0007669"/>
    <property type="project" value="InterPro"/>
</dbReference>
<reference evidence="7 8" key="1">
    <citation type="submission" date="2019-01" db="EMBL/GenBank/DDBJ databases">
        <title>Egibacter rhizosphaerae EGI 80759T.</title>
        <authorList>
            <person name="Chen D.-D."/>
            <person name="Tian Y."/>
            <person name="Jiao J.-Y."/>
            <person name="Zhang X.-T."/>
            <person name="Zhang Y.-G."/>
            <person name="Zhang Y."/>
            <person name="Xiao M."/>
            <person name="Shu W.-S."/>
            <person name="Li W.-J."/>
        </authorList>
    </citation>
    <scope>NUCLEOTIDE SEQUENCE [LARGE SCALE GENOMIC DNA]</scope>
    <source>
        <strain evidence="7 8">EGI 80759</strain>
    </source>
</reference>
<feature type="transmembrane region" description="Helical" evidence="5">
    <location>
        <begin position="20"/>
        <end position="38"/>
    </location>
</feature>
<dbReference type="PANTHER" id="PTHR43027:SF2">
    <property type="entry name" value="TRANSPORT PERMEASE PROTEIN"/>
    <property type="match status" value="1"/>
</dbReference>
<evidence type="ECO:0000256" key="2">
    <source>
        <dbReference type="ARBA" id="ARBA00022692"/>
    </source>
</evidence>
<dbReference type="EMBL" id="CP036402">
    <property type="protein sequence ID" value="QBI19591.1"/>
    <property type="molecule type" value="Genomic_DNA"/>
</dbReference>
<proteinExistence type="inferred from homology"/>
<evidence type="ECO:0000313" key="7">
    <source>
        <dbReference type="EMBL" id="QBI19591.1"/>
    </source>
</evidence>
<comment type="similarity">
    <text evidence="5">Belongs to the ABC-2 integral membrane protein family.</text>
</comment>
<dbReference type="InterPro" id="IPR047817">
    <property type="entry name" value="ABC2_TM_bact-type"/>
</dbReference>
<keyword evidence="3 5" id="KW-1133">Transmembrane helix</keyword>
<feature type="transmembrane region" description="Helical" evidence="5">
    <location>
        <begin position="100"/>
        <end position="131"/>
    </location>
</feature>
<dbReference type="PROSITE" id="PS51012">
    <property type="entry name" value="ABC_TM2"/>
    <property type="match status" value="1"/>
</dbReference>
<dbReference type="InterPro" id="IPR052902">
    <property type="entry name" value="ABC-2_transporter"/>
</dbReference>
<feature type="transmembrane region" description="Helical" evidence="5">
    <location>
        <begin position="137"/>
        <end position="161"/>
    </location>
</feature>
<dbReference type="GO" id="GO:0043190">
    <property type="term" value="C:ATP-binding cassette (ABC) transporter complex"/>
    <property type="evidence" value="ECO:0007669"/>
    <property type="project" value="InterPro"/>
</dbReference>
<evidence type="ECO:0000256" key="3">
    <source>
        <dbReference type="ARBA" id="ARBA00022989"/>
    </source>
</evidence>
<name>A0A411YEG6_9ACTN</name>
<dbReference type="PIRSF" id="PIRSF006648">
    <property type="entry name" value="DrrB"/>
    <property type="match status" value="1"/>
</dbReference>
<organism evidence="7 8">
    <name type="scientific">Egibacter rhizosphaerae</name>
    <dbReference type="NCBI Taxonomy" id="1670831"/>
    <lineage>
        <taxon>Bacteria</taxon>
        <taxon>Bacillati</taxon>
        <taxon>Actinomycetota</taxon>
        <taxon>Nitriliruptoria</taxon>
        <taxon>Egibacterales</taxon>
        <taxon>Egibacteraceae</taxon>
        <taxon>Egibacter</taxon>
    </lineage>
</organism>
<protein>
    <recommendedName>
        <fullName evidence="5">Transport permease protein</fullName>
    </recommendedName>
</protein>
<feature type="transmembrane region" description="Helical" evidence="5">
    <location>
        <begin position="168"/>
        <end position="187"/>
    </location>
</feature>
<feature type="domain" description="ABC transmembrane type-2" evidence="6">
    <location>
        <begin position="16"/>
        <end position="247"/>
    </location>
</feature>
<evidence type="ECO:0000256" key="4">
    <source>
        <dbReference type="ARBA" id="ARBA00023136"/>
    </source>
</evidence>
<feature type="transmembrane region" description="Helical" evidence="5">
    <location>
        <begin position="223"/>
        <end position="242"/>
    </location>
</feature>
<dbReference type="InterPro" id="IPR000412">
    <property type="entry name" value="ABC_2_transport"/>
</dbReference>
<evidence type="ECO:0000259" key="6">
    <source>
        <dbReference type="PROSITE" id="PS51012"/>
    </source>
</evidence>
<dbReference type="Proteomes" id="UP000291469">
    <property type="component" value="Chromosome"/>
</dbReference>
<dbReference type="Pfam" id="PF01061">
    <property type="entry name" value="ABC2_membrane"/>
    <property type="match status" value="1"/>
</dbReference>
<feature type="transmembrane region" description="Helical" evidence="5">
    <location>
        <begin position="58"/>
        <end position="80"/>
    </location>
</feature>